<gene>
    <name evidence="2" type="ORF">ITJ86_06935</name>
</gene>
<organism evidence="2 3">
    <name type="scientific">Winogradskyella marina</name>
    <dbReference type="NCBI Taxonomy" id="2785530"/>
    <lineage>
        <taxon>Bacteria</taxon>
        <taxon>Pseudomonadati</taxon>
        <taxon>Bacteroidota</taxon>
        <taxon>Flavobacteriia</taxon>
        <taxon>Flavobacteriales</taxon>
        <taxon>Flavobacteriaceae</taxon>
        <taxon>Winogradskyella</taxon>
    </lineage>
</organism>
<reference evidence="2 3" key="1">
    <citation type="submission" date="2020-11" db="EMBL/GenBank/DDBJ databases">
        <title>Winogradskyella marina sp. nov., isolated from marine sediment.</title>
        <authorList>
            <person name="Bo J."/>
            <person name="Wang S."/>
            <person name="Song X."/>
            <person name="Du Z."/>
        </authorList>
    </citation>
    <scope>NUCLEOTIDE SEQUENCE [LARGE SCALE GENOMIC DNA]</scope>
    <source>
        <strain evidence="2 3">F6397</strain>
    </source>
</reference>
<dbReference type="Gene3D" id="3.40.1580.10">
    <property type="entry name" value="SMI1/KNR4-like"/>
    <property type="match status" value="1"/>
</dbReference>
<dbReference type="EMBL" id="JADOET010000004">
    <property type="protein sequence ID" value="MBF8149627.1"/>
    <property type="molecule type" value="Genomic_DNA"/>
</dbReference>
<comment type="caution">
    <text evidence="2">The sequence shown here is derived from an EMBL/GenBank/DDBJ whole genome shotgun (WGS) entry which is preliminary data.</text>
</comment>
<sequence>MEIFNKFRERFDKNDDLEKASESHIEKLKAELNIIIPNQVKLFLTEYGNIYSPEILDLIVDNEIDLWDIQEFWTTERIIYDKQNEWTAQLSVDLIPFASDSMGNIFGFLTAELNEEKQSCSVHFFDHDFNTVEKIANSFSEWIDQYNRI</sequence>
<dbReference type="InterPro" id="IPR018958">
    <property type="entry name" value="Knr4/Smi1-like_dom"/>
</dbReference>
<dbReference type="InterPro" id="IPR037883">
    <property type="entry name" value="Knr4/Smi1-like_sf"/>
</dbReference>
<proteinExistence type="predicted"/>
<feature type="domain" description="Knr4/Smi1-like" evidence="1">
    <location>
        <begin position="19"/>
        <end position="145"/>
    </location>
</feature>
<evidence type="ECO:0000313" key="3">
    <source>
        <dbReference type="Proteomes" id="UP000611215"/>
    </source>
</evidence>
<dbReference type="Proteomes" id="UP000611215">
    <property type="component" value="Unassembled WGS sequence"/>
</dbReference>
<dbReference type="SUPFAM" id="SSF160631">
    <property type="entry name" value="SMI1/KNR4-like"/>
    <property type="match status" value="1"/>
</dbReference>
<dbReference type="Pfam" id="PF09346">
    <property type="entry name" value="SMI1_KNR4"/>
    <property type="match status" value="1"/>
</dbReference>
<name>A0ABS0EGT7_9FLAO</name>
<dbReference type="SMART" id="SM00860">
    <property type="entry name" value="SMI1_KNR4"/>
    <property type="match status" value="1"/>
</dbReference>
<accession>A0ABS0EGT7</accession>
<keyword evidence="3" id="KW-1185">Reference proteome</keyword>
<evidence type="ECO:0000313" key="2">
    <source>
        <dbReference type="EMBL" id="MBF8149627.1"/>
    </source>
</evidence>
<dbReference type="RefSeq" id="WP_195870900.1">
    <property type="nucleotide sequence ID" value="NZ_JADOET010000004.1"/>
</dbReference>
<evidence type="ECO:0000259" key="1">
    <source>
        <dbReference type="SMART" id="SM00860"/>
    </source>
</evidence>
<protein>
    <submittedName>
        <fullName evidence="2">SMI1/KNR4 family protein</fullName>
    </submittedName>
</protein>